<feature type="compositionally biased region" description="Polar residues" evidence="2">
    <location>
        <begin position="691"/>
        <end position="705"/>
    </location>
</feature>
<dbReference type="Gene3D" id="3.80.10.10">
    <property type="entry name" value="Ribonuclease Inhibitor"/>
    <property type="match status" value="4"/>
</dbReference>
<feature type="coiled-coil region" evidence="1">
    <location>
        <begin position="638"/>
        <end position="665"/>
    </location>
</feature>
<dbReference type="PANTHER" id="PTHR24114">
    <property type="entry name" value="LEUCINE RICH REPEAT FAMILY PROTEIN"/>
    <property type="match status" value="1"/>
</dbReference>
<dbReference type="InParanoid" id="D3B5W6"/>
<dbReference type="InterPro" id="IPR001611">
    <property type="entry name" value="Leu-rich_rpt"/>
</dbReference>
<feature type="region of interest" description="Disordered" evidence="2">
    <location>
        <begin position="685"/>
        <end position="705"/>
    </location>
</feature>
<feature type="compositionally biased region" description="Low complexity" evidence="2">
    <location>
        <begin position="84"/>
        <end position="99"/>
    </location>
</feature>
<comment type="caution">
    <text evidence="3">The sequence shown here is derived from an EMBL/GenBank/DDBJ whole genome shotgun (WGS) entry which is preliminary data.</text>
</comment>
<protein>
    <submittedName>
        <fullName evidence="3">Uncharacterized protein</fullName>
    </submittedName>
</protein>
<sequence length="739" mass="82476">MTVENINDLPKFVLIEIFKNLNSKYICQEMPRNPFFHNYCYDNMKTNGYDSYSKLFESKSSLPIINNNINDPVYREECGMPPLNSTNNSNSSGNTATTSKKCVGSGSESDATNSANGASSALVSSVSNINMSEQEVLHEKMEEYMCVYLNNIINLSLVCKMWAKQIVPISNCCITKIVNKKQFATLFKYMTEGIIKDGATCLFTTIKFFCKGGGSSPNQLLPKDYKLLFNHCHSVRCLSFDKNQLTIGDVVVLSKYIKESANITELKAPSNFTPQGLALFCDALKYNQSLTLLDISSTPLNADCIGSICSALKVNRSILYLDLSFNSIGSNGVGLGDMLKCNTTLRSLFLIGNELDDESVYSISDALRTKNSTLTELSLSENDFGDDVGAAIGNVFKENRSIKTLDISCNELSEMTSSAFAESLTSNVTLQNLNVSDCSLALDNSGAEFFSSIQQNTTLTHLVLWGCDLNKQDLKDEIASLLCNNKSITTLSLGYNTLSSDDILTIVRDGLQYNTTLKSLTLNNNHICGKGGKIIADYLKTNATLLELSLFDNLVDNITSISFLTALTMNHVIQKLCLGSNRICPNISSKYKKILAYNHPVCPNQKQHWVNAKHRFIQREIEDFRSLLSYKNEFSRALQALYDLLAEINLAIDEYQKKKELIESSKKCWTITDKKTYTQLNLKNNINNNNHQASTPQKQPHQQSSTESIGSLENYFMLTTKALLNEYVFICFQLFITRK</sequence>
<dbReference type="FunCoup" id="D3B5W6">
    <property type="interactions" value="805"/>
</dbReference>
<proteinExistence type="predicted"/>
<evidence type="ECO:0000313" key="3">
    <source>
        <dbReference type="EMBL" id="EFA83264.1"/>
    </source>
</evidence>
<dbReference type="InterPro" id="IPR052394">
    <property type="entry name" value="LRR-containing"/>
</dbReference>
<accession>D3B5W6</accession>
<organism evidence="3 4">
    <name type="scientific">Heterostelium pallidum (strain ATCC 26659 / Pp 5 / PN500)</name>
    <name type="common">Cellular slime mold</name>
    <name type="synonym">Polysphondylium pallidum</name>
    <dbReference type="NCBI Taxonomy" id="670386"/>
    <lineage>
        <taxon>Eukaryota</taxon>
        <taxon>Amoebozoa</taxon>
        <taxon>Evosea</taxon>
        <taxon>Eumycetozoa</taxon>
        <taxon>Dictyostelia</taxon>
        <taxon>Acytosteliales</taxon>
        <taxon>Acytosteliaceae</taxon>
        <taxon>Heterostelium</taxon>
    </lineage>
</organism>
<keyword evidence="4" id="KW-1185">Reference proteome</keyword>
<evidence type="ECO:0000256" key="2">
    <source>
        <dbReference type="SAM" id="MobiDB-lite"/>
    </source>
</evidence>
<reference evidence="3 4" key="1">
    <citation type="journal article" date="2011" name="Genome Res.">
        <title>Phylogeny-wide analysis of social amoeba genomes highlights ancient origins for complex intercellular communication.</title>
        <authorList>
            <person name="Heidel A.J."/>
            <person name="Lawal H.M."/>
            <person name="Felder M."/>
            <person name="Schilde C."/>
            <person name="Helps N.R."/>
            <person name="Tunggal B."/>
            <person name="Rivero F."/>
            <person name="John U."/>
            <person name="Schleicher M."/>
            <person name="Eichinger L."/>
            <person name="Platzer M."/>
            <person name="Noegel A.A."/>
            <person name="Schaap P."/>
            <person name="Gloeckner G."/>
        </authorList>
    </citation>
    <scope>NUCLEOTIDE SEQUENCE [LARGE SCALE GENOMIC DNA]</scope>
    <source>
        <strain evidence="4">ATCC 26659 / Pp 5 / PN500</strain>
    </source>
</reference>
<dbReference type="SMART" id="SM00368">
    <property type="entry name" value="LRR_RI"/>
    <property type="match status" value="9"/>
</dbReference>
<dbReference type="EMBL" id="ADBJ01000017">
    <property type="protein sequence ID" value="EFA83264.1"/>
    <property type="molecule type" value="Genomic_DNA"/>
</dbReference>
<feature type="compositionally biased region" description="Polar residues" evidence="2">
    <location>
        <begin position="106"/>
        <end position="116"/>
    </location>
</feature>
<dbReference type="InterPro" id="IPR032675">
    <property type="entry name" value="LRR_dom_sf"/>
</dbReference>
<keyword evidence="1" id="KW-0175">Coiled coil</keyword>
<dbReference type="SUPFAM" id="SSF52047">
    <property type="entry name" value="RNI-like"/>
    <property type="match status" value="1"/>
</dbReference>
<dbReference type="GeneID" id="31359541"/>
<evidence type="ECO:0000256" key="1">
    <source>
        <dbReference type="SAM" id="Coils"/>
    </source>
</evidence>
<evidence type="ECO:0000313" key="4">
    <source>
        <dbReference type="Proteomes" id="UP000001396"/>
    </source>
</evidence>
<dbReference type="RefSeq" id="XP_020435381.1">
    <property type="nucleotide sequence ID" value="XM_020574967.1"/>
</dbReference>
<dbReference type="PANTHER" id="PTHR24114:SF45">
    <property type="entry name" value="LEUCINE-RICH REPEAT-CONTAINING PROTEIN"/>
    <property type="match status" value="1"/>
</dbReference>
<gene>
    <name evidence="3" type="ORF">PPL_04054</name>
</gene>
<feature type="region of interest" description="Disordered" evidence="2">
    <location>
        <begin position="80"/>
        <end position="116"/>
    </location>
</feature>
<dbReference type="OMA" id="LWAKCIV"/>
<dbReference type="Proteomes" id="UP000001396">
    <property type="component" value="Unassembled WGS sequence"/>
</dbReference>
<dbReference type="Pfam" id="PF13516">
    <property type="entry name" value="LRR_6"/>
    <property type="match status" value="3"/>
</dbReference>
<dbReference type="STRING" id="670386.D3B5W6"/>
<name>D3B5W6_HETP5</name>
<dbReference type="AlphaFoldDB" id="D3B5W6"/>